<feature type="chain" id="PRO_5002693795" description="Sulfatase-modifying factor enzyme-like domain-containing protein" evidence="2">
    <location>
        <begin position="25"/>
        <end position="369"/>
    </location>
</feature>
<name>A6GA34_9BACT</name>
<evidence type="ECO:0000256" key="1">
    <source>
        <dbReference type="SAM" id="MobiDB-lite"/>
    </source>
</evidence>
<dbReference type="GO" id="GO:0120147">
    <property type="term" value="F:formylglycine-generating oxidase activity"/>
    <property type="evidence" value="ECO:0007669"/>
    <property type="project" value="TreeGrafter"/>
</dbReference>
<dbReference type="PANTHER" id="PTHR23150">
    <property type="entry name" value="SULFATASE MODIFYING FACTOR 1, 2"/>
    <property type="match status" value="1"/>
</dbReference>
<comment type="caution">
    <text evidence="4">The sequence shown here is derived from an EMBL/GenBank/DDBJ whole genome shotgun (WGS) entry which is preliminary data.</text>
</comment>
<dbReference type="InterPro" id="IPR005532">
    <property type="entry name" value="SUMF_dom"/>
</dbReference>
<gene>
    <name evidence="4" type="ORF">PPSIR1_17345</name>
</gene>
<dbReference type="Proteomes" id="UP000005801">
    <property type="component" value="Unassembled WGS sequence"/>
</dbReference>
<sequence>MDAAMRGFSLSASALRLLPATLLAVWLCPSLVGCEDGETQQPEEAKPDAAAESAPAAEPVPDAGEASAAEAGAEGEEAAAQEEEKAVRAAAPDGTPMLDCGEGPDEMRCIPGGAFIRGSDEGPENTQPRADVWVQTFWMDANEVTYAEYKACEKAGKCPHSGPQYMDFDRPKQPVNGVSWFDARAYCEAQGKRLPTEAEWEKAARGTDGRLYPWGDEVATCELAIIKGEEEGRGCGVKKKGSKPDTGRVWEIGSRPPNQFGLYDMAGNSFEWVADWYTRSYAECGEPCLGLDPMGPCEGEDECPGYKHKVVRGGSWYWGADRATTIFRRAHVPRNQPFHHFGFRCAASLEQSSRIVMVRDAEDELANAN</sequence>
<keyword evidence="5" id="KW-1185">Reference proteome</keyword>
<dbReference type="InterPro" id="IPR016187">
    <property type="entry name" value="CTDL_fold"/>
</dbReference>
<dbReference type="eggNOG" id="COG1262">
    <property type="taxonomic scope" value="Bacteria"/>
</dbReference>
<accession>A6GA34</accession>
<dbReference type="Pfam" id="PF03781">
    <property type="entry name" value="FGE-sulfatase"/>
    <property type="match status" value="1"/>
</dbReference>
<feature type="compositionally biased region" description="Low complexity" evidence="1">
    <location>
        <begin position="50"/>
        <end position="72"/>
    </location>
</feature>
<dbReference type="PANTHER" id="PTHR23150:SF19">
    <property type="entry name" value="FORMYLGLYCINE-GENERATING ENZYME"/>
    <property type="match status" value="1"/>
</dbReference>
<evidence type="ECO:0000313" key="4">
    <source>
        <dbReference type="EMBL" id="EDM77247.1"/>
    </source>
</evidence>
<feature type="signal peptide" evidence="2">
    <location>
        <begin position="1"/>
        <end position="24"/>
    </location>
</feature>
<organism evidence="4 5">
    <name type="scientific">Plesiocystis pacifica SIR-1</name>
    <dbReference type="NCBI Taxonomy" id="391625"/>
    <lineage>
        <taxon>Bacteria</taxon>
        <taxon>Pseudomonadati</taxon>
        <taxon>Myxococcota</taxon>
        <taxon>Polyangia</taxon>
        <taxon>Nannocystales</taxon>
        <taxon>Nannocystaceae</taxon>
        <taxon>Plesiocystis</taxon>
    </lineage>
</organism>
<dbReference type="EMBL" id="ABCS01000049">
    <property type="protein sequence ID" value="EDM77247.1"/>
    <property type="molecule type" value="Genomic_DNA"/>
</dbReference>
<evidence type="ECO:0000256" key="2">
    <source>
        <dbReference type="SAM" id="SignalP"/>
    </source>
</evidence>
<proteinExistence type="predicted"/>
<protein>
    <recommendedName>
        <fullName evidence="3">Sulfatase-modifying factor enzyme-like domain-containing protein</fullName>
    </recommendedName>
</protein>
<dbReference type="InterPro" id="IPR051043">
    <property type="entry name" value="Sulfatase_Mod_Factor_Kinase"/>
</dbReference>
<evidence type="ECO:0000313" key="5">
    <source>
        <dbReference type="Proteomes" id="UP000005801"/>
    </source>
</evidence>
<dbReference type="SUPFAM" id="SSF56436">
    <property type="entry name" value="C-type lectin-like"/>
    <property type="match status" value="1"/>
</dbReference>
<reference evidence="4 5" key="1">
    <citation type="submission" date="2007-06" db="EMBL/GenBank/DDBJ databases">
        <authorList>
            <person name="Shimkets L."/>
            <person name="Ferriera S."/>
            <person name="Johnson J."/>
            <person name="Kravitz S."/>
            <person name="Beeson K."/>
            <person name="Sutton G."/>
            <person name="Rogers Y.-H."/>
            <person name="Friedman R."/>
            <person name="Frazier M."/>
            <person name="Venter J.C."/>
        </authorList>
    </citation>
    <scope>NUCLEOTIDE SEQUENCE [LARGE SCALE GENOMIC DNA]</scope>
    <source>
        <strain evidence="4 5">SIR-1</strain>
    </source>
</reference>
<evidence type="ECO:0000259" key="3">
    <source>
        <dbReference type="Pfam" id="PF03781"/>
    </source>
</evidence>
<keyword evidence="2" id="KW-0732">Signal</keyword>
<dbReference type="AlphaFoldDB" id="A6GA34"/>
<feature type="domain" description="Sulfatase-modifying factor enzyme-like" evidence="3">
    <location>
        <begin position="105"/>
        <end position="346"/>
    </location>
</feature>
<dbReference type="InterPro" id="IPR042095">
    <property type="entry name" value="SUMF_sf"/>
</dbReference>
<feature type="region of interest" description="Disordered" evidence="1">
    <location>
        <begin position="36"/>
        <end position="104"/>
    </location>
</feature>
<dbReference type="STRING" id="391625.PPSIR1_17345"/>
<dbReference type="PROSITE" id="PS51257">
    <property type="entry name" value="PROKAR_LIPOPROTEIN"/>
    <property type="match status" value="1"/>
</dbReference>
<dbReference type="Gene3D" id="3.90.1580.10">
    <property type="entry name" value="paralog of FGE (formylglycine-generating enzyme)"/>
    <property type="match status" value="1"/>
</dbReference>